<evidence type="ECO:0000256" key="1">
    <source>
        <dbReference type="SAM" id="Phobius"/>
    </source>
</evidence>
<dbReference type="InParanoid" id="A0A068TYZ6"/>
<keyword evidence="1" id="KW-0812">Transmembrane</keyword>
<dbReference type="PANTHER" id="PTHR36408">
    <property type="entry name" value="TRANSMEMBRANE PROTEIN"/>
    <property type="match status" value="1"/>
</dbReference>
<dbReference type="GO" id="GO:0009941">
    <property type="term" value="C:chloroplast envelope"/>
    <property type="evidence" value="ECO:0007669"/>
    <property type="project" value="TreeGrafter"/>
</dbReference>
<accession>A0A068TYZ6</accession>
<keyword evidence="1" id="KW-1133">Transmembrane helix</keyword>
<dbReference type="OrthoDB" id="2020732at2759"/>
<feature type="transmembrane region" description="Helical" evidence="1">
    <location>
        <begin position="142"/>
        <end position="159"/>
    </location>
</feature>
<name>A0A068TYZ6_COFCA</name>
<keyword evidence="1" id="KW-0472">Membrane</keyword>
<evidence type="ECO:0000313" key="2">
    <source>
        <dbReference type="EMBL" id="CDP01491.1"/>
    </source>
</evidence>
<dbReference type="STRING" id="49390.A0A068TYZ6"/>
<gene>
    <name evidence="2" type="ORF">GSCOC_T00036563001</name>
</gene>
<dbReference type="PANTHER" id="PTHR36408:SF1">
    <property type="entry name" value="TRANSMEMBRANE PROTEIN"/>
    <property type="match status" value="1"/>
</dbReference>
<dbReference type="FunCoup" id="A0A068TYZ6">
    <property type="interactions" value="1531"/>
</dbReference>
<proteinExistence type="predicted"/>
<feature type="transmembrane region" description="Helical" evidence="1">
    <location>
        <begin position="100"/>
        <end position="122"/>
    </location>
</feature>
<dbReference type="OMA" id="AMQDQQH"/>
<dbReference type="Proteomes" id="UP000295252">
    <property type="component" value="Chromosome IX"/>
</dbReference>
<protein>
    <submittedName>
        <fullName evidence="2">Uncharacterized protein</fullName>
    </submittedName>
</protein>
<dbReference type="PhylomeDB" id="A0A068TYZ6"/>
<sequence>MSLASRNLLTSPISQINTTINTSKTHLRNPRLPLLSYPKPFLNPSRFHAQKPHFLKFATFIPPIQNHTWSIQVKSLDLDGTVGEESRSENPANWDVNFDAFLSILEFFCLVSSIAISGILAVNSGFLGGQRMVFRWLGEKGMVWQCVVLVAGVLVGAVIRRRQWRRICQAKYFSRPVNLVERIEKLEENFKSSATVIRALSRQLEKLGIRFRVFRKALKEPIAETAALAQKNSEATRALAIQEDILEKELGEIQKVLLAMQEQQQKQLELILAIAKSGKLWDTKREENHGNNTPAASNSVVDGVQQLGKNQIQAVAGQKESNNDNM</sequence>
<dbReference type="Gramene" id="CDP01491">
    <property type="protein sequence ID" value="CDP01491"/>
    <property type="gene ID" value="GSCOC_T00036563001"/>
</dbReference>
<dbReference type="EMBL" id="HG739091">
    <property type="protein sequence ID" value="CDP01491.1"/>
    <property type="molecule type" value="Genomic_DNA"/>
</dbReference>
<dbReference type="AlphaFoldDB" id="A0A068TYZ6"/>
<reference evidence="3" key="1">
    <citation type="journal article" date="2014" name="Science">
        <title>The coffee genome provides insight into the convergent evolution of caffeine biosynthesis.</title>
        <authorList>
            <person name="Denoeud F."/>
            <person name="Carretero-Paulet L."/>
            <person name="Dereeper A."/>
            <person name="Droc G."/>
            <person name="Guyot R."/>
            <person name="Pietrella M."/>
            <person name="Zheng C."/>
            <person name="Alberti A."/>
            <person name="Anthony F."/>
            <person name="Aprea G."/>
            <person name="Aury J.M."/>
            <person name="Bento P."/>
            <person name="Bernard M."/>
            <person name="Bocs S."/>
            <person name="Campa C."/>
            <person name="Cenci A."/>
            <person name="Combes M.C."/>
            <person name="Crouzillat D."/>
            <person name="Da Silva C."/>
            <person name="Daddiego L."/>
            <person name="De Bellis F."/>
            <person name="Dussert S."/>
            <person name="Garsmeur O."/>
            <person name="Gayraud T."/>
            <person name="Guignon V."/>
            <person name="Jahn K."/>
            <person name="Jamilloux V."/>
            <person name="Joet T."/>
            <person name="Labadie K."/>
            <person name="Lan T."/>
            <person name="Leclercq J."/>
            <person name="Lepelley M."/>
            <person name="Leroy T."/>
            <person name="Li L.T."/>
            <person name="Librado P."/>
            <person name="Lopez L."/>
            <person name="Munoz A."/>
            <person name="Noel B."/>
            <person name="Pallavicini A."/>
            <person name="Perrotta G."/>
            <person name="Poncet V."/>
            <person name="Pot D."/>
            <person name="Priyono X."/>
            <person name="Rigoreau M."/>
            <person name="Rouard M."/>
            <person name="Rozas J."/>
            <person name="Tranchant-Dubreuil C."/>
            <person name="VanBuren R."/>
            <person name="Zhang Q."/>
            <person name="Andrade A.C."/>
            <person name="Argout X."/>
            <person name="Bertrand B."/>
            <person name="de Kochko A."/>
            <person name="Graziosi G."/>
            <person name="Henry R.J."/>
            <person name="Jayarama X."/>
            <person name="Ming R."/>
            <person name="Nagai C."/>
            <person name="Rounsley S."/>
            <person name="Sankoff D."/>
            <person name="Giuliano G."/>
            <person name="Albert V.A."/>
            <person name="Wincker P."/>
            <person name="Lashermes P."/>
        </authorList>
    </citation>
    <scope>NUCLEOTIDE SEQUENCE [LARGE SCALE GENOMIC DNA]</scope>
    <source>
        <strain evidence="3">cv. DH200-94</strain>
    </source>
</reference>
<evidence type="ECO:0000313" key="3">
    <source>
        <dbReference type="Proteomes" id="UP000295252"/>
    </source>
</evidence>
<keyword evidence="3" id="KW-1185">Reference proteome</keyword>
<organism evidence="2 3">
    <name type="scientific">Coffea canephora</name>
    <name type="common">Robusta coffee</name>
    <dbReference type="NCBI Taxonomy" id="49390"/>
    <lineage>
        <taxon>Eukaryota</taxon>
        <taxon>Viridiplantae</taxon>
        <taxon>Streptophyta</taxon>
        <taxon>Embryophyta</taxon>
        <taxon>Tracheophyta</taxon>
        <taxon>Spermatophyta</taxon>
        <taxon>Magnoliopsida</taxon>
        <taxon>eudicotyledons</taxon>
        <taxon>Gunneridae</taxon>
        <taxon>Pentapetalae</taxon>
        <taxon>asterids</taxon>
        <taxon>lamiids</taxon>
        <taxon>Gentianales</taxon>
        <taxon>Rubiaceae</taxon>
        <taxon>Ixoroideae</taxon>
        <taxon>Gardenieae complex</taxon>
        <taxon>Bertiereae - Coffeeae clade</taxon>
        <taxon>Coffeeae</taxon>
        <taxon>Coffea</taxon>
    </lineage>
</organism>